<comment type="caution">
    <text evidence="1">The sequence shown here is derived from an EMBL/GenBank/DDBJ whole genome shotgun (WGS) entry which is preliminary data.</text>
</comment>
<evidence type="ECO:0000313" key="1">
    <source>
        <dbReference type="EMBL" id="EON78473.1"/>
    </source>
</evidence>
<gene>
    <name evidence="1" type="ORF">ADIS_1084</name>
</gene>
<sequence length="721" mass="82342">MVEKSIFNALLGLFFSLFISQVYAQGKPYVQAVSAKFGVAEKSPLPQFLKVVVDYDDQVFVLSDRGVYFPFGGLLIPDHRYRSLAGKVPLDISIQEETGYLYYLYADRFLSNAHAGKPFGRLPEGAFDRLAVNAAGDVLLTGRGKASVFRAGRLLDLGRLPAPVQGLFVHQGMFYLHAGDRVLQVNGKDQLEELVAVPGLRAIAFREGELIAGSDAGYTVYSLRDFSQLLPWQEKLPVQAVRSLAVSGGQVWAGTSQGAFRRLSDGSFRYYASNRWLMEDEVMDMAFDSMGDAYLLTKSGLNQIRFKETTLAEKAAHFESKIRQRHIRFGFSTETRVKDPRNLGRSELVDDDNDGLWTSFYLGSMAFKHAVTGDSQSRRYAWESFEAFERLLSINQLQGFPSRTFERTGYKVSGPSKWRESPDEGWEWKGHTSSDEFVGYIFVAAVMDQLVAKTETERKRVADFIDEILMHMINNRYYFVDIDGKPTLWGRWHPEYINSYPETVVDRKLGSTTLIAGLQLGYALTGKELYREEAYRLMKEEGYLENIKIDLNRIGSTPGVIFEGHDMGDGGWNHSDDEMAFLTYWVLYHYAFSEELRAEWEWVIHNHWKIELPERNALWSLITYGTEGSIDRESVFWHLEGFAWDLVRHDVKNSHRKDLRILDQNFRGQTTDVLLHPDERSIERHNANPFVLDDGRGGTTELTGDEFLLPYWLGRYLGVIP</sequence>
<name>R7ZWS1_9BACT</name>
<dbReference type="Proteomes" id="UP000013909">
    <property type="component" value="Unassembled WGS sequence"/>
</dbReference>
<dbReference type="EMBL" id="AQHR01000035">
    <property type="protein sequence ID" value="EON78473.1"/>
    <property type="molecule type" value="Genomic_DNA"/>
</dbReference>
<keyword evidence="2" id="KW-1185">Reference proteome</keyword>
<proteinExistence type="predicted"/>
<protein>
    <submittedName>
        <fullName evidence="1">Uncharacterized protein</fullName>
    </submittedName>
</protein>
<organism evidence="1 2">
    <name type="scientific">Lunatimonas lonarensis</name>
    <dbReference type="NCBI Taxonomy" id="1232681"/>
    <lineage>
        <taxon>Bacteria</taxon>
        <taxon>Pseudomonadati</taxon>
        <taxon>Bacteroidota</taxon>
        <taxon>Cytophagia</taxon>
        <taxon>Cytophagales</taxon>
        <taxon>Cyclobacteriaceae</taxon>
    </lineage>
</organism>
<dbReference type="Gene3D" id="2.130.10.10">
    <property type="entry name" value="YVTN repeat-like/Quinoprotein amine dehydrogenase"/>
    <property type="match status" value="1"/>
</dbReference>
<evidence type="ECO:0000313" key="2">
    <source>
        <dbReference type="Proteomes" id="UP000013909"/>
    </source>
</evidence>
<dbReference type="STRING" id="1232681.ADIS_1084"/>
<dbReference type="RefSeq" id="WP_010853231.1">
    <property type="nucleotide sequence ID" value="NZ_AQHR01000035.1"/>
</dbReference>
<reference evidence="1 2" key="1">
    <citation type="submission" date="2013-02" db="EMBL/GenBank/DDBJ databases">
        <title>A novel strain isolated from Lonar lake, Maharashtra, India.</title>
        <authorList>
            <person name="Singh A."/>
        </authorList>
    </citation>
    <scope>NUCLEOTIDE SEQUENCE [LARGE SCALE GENOMIC DNA]</scope>
    <source>
        <strain evidence="1 2">AK24</strain>
    </source>
</reference>
<dbReference type="PATRIC" id="fig|1288963.3.peg.1083"/>
<accession>R7ZWS1</accession>
<dbReference type="AlphaFoldDB" id="R7ZWS1"/>
<dbReference type="InterPro" id="IPR015943">
    <property type="entry name" value="WD40/YVTN_repeat-like_dom_sf"/>
</dbReference>